<name>A0A1C7N2I9_9FUNG</name>
<dbReference type="Proteomes" id="UP000093000">
    <property type="component" value="Unassembled WGS sequence"/>
</dbReference>
<sequence length="68" mass="7807">MKEVSSDLNKTQKVAEPSVIILVYFRKVSILLLILGFLIQSYLKRSYSFSVLRLCHSIEHPVGNLRSK</sequence>
<feature type="transmembrane region" description="Helical" evidence="1">
    <location>
        <begin position="20"/>
        <end position="43"/>
    </location>
</feature>
<reference evidence="2 3" key="1">
    <citation type="submission" date="2016-03" db="EMBL/GenBank/DDBJ databases">
        <title>Choanephora cucurbitarum.</title>
        <authorList>
            <person name="Min B."/>
            <person name="Park H."/>
            <person name="Park J.-H."/>
            <person name="Shin H.-D."/>
            <person name="Choi I.-G."/>
        </authorList>
    </citation>
    <scope>NUCLEOTIDE SEQUENCE [LARGE SCALE GENOMIC DNA]</scope>
    <source>
        <strain evidence="2 3">KUS-F28377</strain>
    </source>
</reference>
<keyword evidence="3" id="KW-1185">Reference proteome</keyword>
<keyword evidence="1" id="KW-0812">Transmembrane</keyword>
<protein>
    <submittedName>
        <fullName evidence="2">Uncharacterized protein</fullName>
    </submittedName>
</protein>
<comment type="caution">
    <text evidence="2">The sequence shown here is derived from an EMBL/GenBank/DDBJ whole genome shotgun (WGS) entry which is preliminary data.</text>
</comment>
<accession>A0A1C7N2I9</accession>
<organism evidence="2 3">
    <name type="scientific">Choanephora cucurbitarum</name>
    <dbReference type="NCBI Taxonomy" id="101091"/>
    <lineage>
        <taxon>Eukaryota</taxon>
        <taxon>Fungi</taxon>
        <taxon>Fungi incertae sedis</taxon>
        <taxon>Mucoromycota</taxon>
        <taxon>Mucoromycotina</taxon>
        <taxon>Mucoromycetes</taxon>
        <taxon>Mucorales</taxon>
        <taxon>Mucorineae</taxon>
        <taxon>Choanephoraceae</taxon>
        <taxon>Choanephoroideae</taxon>
        <taxon>Choanephora</taxon>
    </lineage>
</organism>
<evidence type="ECO:0000313" key="3">
    <source>
        <dbReference type="Proteomes" id="UP000093000"/>
    </source>
</evidence>
<keyword evidence="1" id="KW-1133">Transmembrane helix</keyword>
<evidence type="ECO:0000256" key="1">
    <source>
        <dbReference type="SAM" id="Phobius"/>
    </source>
</evidence>
<evidence type="ECO:0000313" key="2">
    <source>
        <dbReference type="EMBL" id="OBZ83221.1"/>
    </source>
</evidence>
<dbReference type="AlphaFoldDB" id="A0A1C7N2I9"/>
<dbReference type="InParanoid" id="A0A1C7N2I9"/>
<proteinExistence type="predicted"/>
<dbReference type="EMBL" id="LUGH01000700">
    <property type="protein sequence ID" value="OBZ83221.1"/>
    <property type="molecule type" value="Genomic_DNA"/>
</dbReference>
<gene>
    <name evidence="2" type="ORF">A0J61_08727</name>
</gene>
<keyword evidence="1" id="KW-0472">Membrane</keyword>